<dbReference type="EMBL" id="JAKOGI010000983">
    <property type="protein sequence ID" value="KAJ8428667.1"/>
    <property type="molecule type" value="Genomic_DNA"/>
</dbReference>
<comment type="caution">
    <text evidence="1">The sequence shown here is derived from an EMBL/GenBank/DDBJ whole genome shotgun (WGS) entry which is preliminary data.</text>
</comment>
<evidence type="ECO:0000313" key="2">
    <source>
        <dbReference type="Proteomes" id="UP001153076"/>
    </source>
</evidence>
<dbReference type="Proteomes" id="UP001153076">
    <property type="component" value="Unassembled WGS sequence"/>
</dbReference>
<keyword evidence="2" id="KW-1185">Reference proteome</keyword>
<proteinExistence type="predicted"/>
<sequence length="257" mass="29552">MKHVRLPDFCYACGMLSYAYKRCDLYDSNVLETELQYGAASLVKKKTKELEKEIQQQSQCLLKLQSNNSNNRASVRLKFEKDSASLMNIDQIPITISKDLTKRKIGGLSFEQSKKRMFKTTHLRKRQRLHCNPAEPNECPMPQLLRSWQAPSSRHLRCIFRRFKPNLVFLSETELSTLEIKRFMGIYGLPKAHNKLKTCKLLLDPKSHSDLSGLLGETRRPYEAPSYFGCFLRCTGHIWASRGISSLGGTAKKMMIL</sequence>
<accession>A0A9Q1Q3S3</accession>
<protein>
    <submittedName>
        <fullName evidence="1">Uncharacterized protein</fullName>
    </submittedName>
</protein>
<organism evidence="1 2">
    <name type="scientific">Carnegiea gigantea</name>
    <dbReference type="NCBI Taxonomy" id="171969"/>
    <lineage>
        <taxon>Eukaryota</taxon>
        <taxon>Viridiplantae</taxon>
        <taxon>Streptophyta</taxon>
        <taxon>Embryophyta</taxon>
        <taxon>Tracheophyta</taxon>
        <taxon>Spermatophyta</taxon>
        <taxon>Magnoliopsida</taxon>
        <taxon>eudicotyledons</taxon>
        <taxon>Gunneridae</taxon>
        <taxon>Pentapetalae</taxon>
        <taxon>Caryophyllales</taxon>
        <taxon>Cactineae</taxon>
        <taxon>Cactaceae</taxon>
        <taxon>Cactoideae</taxon>
        <taxon>Echinocereeae</taxon>
        <taxon>Carnegiea</taxon>
    </lineage>
</organism>
<gene>
    <name evidence="1" type="ORF">Cgig2_027273</name>
</gene>
<reference evidence="1" key="1">
    <citation type="submission" date="2022-04" db="EMBL/GenBank/DDBJ databases">
        <title>Carnegiea gigantea Genome sequencing and assembly v2.</title>
        <authorList>
            <person name="Copetti D."/>
            <person name="Sanderson M.J."/>
            <person name="Burquez A."/>
            <person name="Wojciechowski M.F."/>
        </authorList>
    </citation>
    <scope>NUCLEOTIDE SEQUENCE</scope>
    <source>
        <strain evidence="1">SGP5-SGP5p</strain>
        <tissue evidence="1">Aerial part</tissue>
    </source>
</reference>
<dbReference type="AlphaFoldDB" id="A0A9Q1Q3S3"/>
<evidence type="ECO:0000313" key="1">
    <source>
        <dbReference type="EMBL" id="KAJ8428667.1"/>
    </source>
</evidence>
<name>A0A9Q1Q3S3_9CARY</name>